<evidence type="ECO:0000313" key="1">
    <source>
        <dbReference type="EMBL" id="KAJ8882274.1"/>
    </source>
</evidence>
<name>A0ABQ9HDE2_9NEOP</name>
<evidence type="ECO:0000313" key="2">
    <source>
        <dbReference type="Proteomes" id="UP001159363"/>
    </source>
</evidence>
<reference evidence="1 2" key="1">
    <citation type="submission" date="2023-02" db="EMBL/GenBank/DDBJ databases">
        <title>LHISI_Scaffold_Assembly.</title>
        <authorList>
            <person name="Stuart O.P."/>
            <person name="Cleave R."/>
            <person name="Magrath M.J.L."/>
            <person name="Mikheyev A.S."/>
        </authorList>
    </citation>
    <scope>NUCLEOTIDE SEQUENCE [LARGE SCALE GENOMIC DNA]</scope>
    <source>
        <strain evidence="1">Daus_M_001</strain>
        <tissue evidence="1">Leg muscle</tissue>
    </source>
</reference>
<organism evidence="1 2">
    <name type="scientific">Dryococelus australis</name>
    <dbReference type="NCBI Taxonomy" id="614101"/>
    <lineage>
        <taxon>Eukaryota</taxon>
        <taxon>Metazoa</taxon>
        <taxon>Ecdysozoa</taxon>
        <taxon>Arthropoda</taxon>
        <taxon>Hexapoda</taxon>
        <taxon>Insecta</taxon>
        <taxon>Pterygota</taxon>
        <taxon>Neoptera</taxon>
        <taxon>Polyneoptera</taxon>
        <taxon>Phasmatodea</taxon>
        <taxon>Verophasmatodea</taxon>
        <taxon>Anareolatae</taxon>
        <taxon>Phasmatidae</taxon>
        <taxon>Eurycanthinae</taxon>
        <taxon>Dryococelus</taxon>
    </lineage>
</organism>
<keyword evidence="2" id="KW-1185">Reference proteome</keyword>
<accession>A0ABQ9HDE2</accession>
<comment type="caution">
    <text evidence="1">The sequence shown here is derived from an EMBL/GenBank/DDBJ whole genome shotgun (WGS) entry which is preliminary data.</text>
</comment>
<dbReference type="Proteomes" id="UP001159363">
    <property type="component" value="Chromosome 5"/>
</dbReference>
<proteinExistence type="predicted"/>
<evidence type="ECO:0008006" key="3">
    <source>
        <dbReference type="Google" id="ProtNLM"/>
    </source>
</evidence>
<gene>
    <name evidence="1" type="ORF">PR048_018762</name>
</gene>
<protein>
    <recommendedName>
        <fullName evidence="3">DUF659 domain-containing protein</fullName>
    </recommendedName>
</protein>
<dbReference type="EMBL" id="JARBHB010000006">
    <property type="protein sequence ID" value="KAJ8882274.1"/>
    <property type="molecule type" value="Genomic_DNA"/>
</dbReference>
<sequence length="168" mass="19484">MCRVRIAANIPWYMFQVPEYRTFLQKCCRQQIPNKFTLTKNYLYLCYQDALSSVQHYIGNYHISITVNETTDVTGYYIVNLVGILDAEEPFLICLKMERINHETVACFVNNGLKVLWLDDIPEEKVLVLYSDADSYTLKAATALRVFYSNIIHLSCLAHGLQRITEEV</sequence>